<dbReference type="InterPro" id="IPR001818">
    <property type="entry name" value="Pept_M10_metallopeptidase"/>
</dbReference>
<proteinExistence type="inferred from homology"/>
<dbReference type="InterPro" id="IPR024079">
    <property type="entry name" value="MetalloPept_cat_dom_sf"/>
</dbReference>
<keyword evidence="7" id="KW-0862">Zinc</keyword>
<sequence>MAYVSNYTALTTGVWRWNKAEKVGTPTVVTYSFLERGELPSFAESPPAQTDAGNQYVPMTTAQRAAIRSAMAQFEAKSGLRFVEVNDPADASIKLHGNRSPDLTSWAYLPPTPTVSGDIHTGDVFVTITYDPNQSWTMSSSRGSSIYTVMMHEIGHAIGLEHPHEGRRLAPSMDNHDYTVMSYDWSWSGDSTGRSRDTLGPLDLQAIRYLYGDSAGYTAVWRTAGQFLDIDGGAGNDSIVTGRAPSLMNGGTGHDRLIGAQFNDTLKGASGNDRLDGGGGQDQLVGHLGVDSLRGGGGDDVLFGVEGNDRLWGDAGNDRLSGGADNDTLEGGDGDDQLTGSAGVDILFGRAGNDRLSGGTGTDTLAGGLGNDQVNGNEGDDRLLGEGGRDSLFGGDGRDRLDGGKDNDRLIGGAGNDRLVGGAGNDRLNGGAGADVFAFAGRFASDVIEDWEDGTDQISLQGYVEFDDFADVAAVARQQGDLVSISLSASEIILISDTLLSELDRSDFVF</sequence>
<evidence type="ECO:0000256" key="2">
    <source>
        <dbReference type="ARBA" id="ARBA00009490"/>
    </source>
</evidence>
<dbReference type="PANTHER" id="PTHR38340:SF1">
    <property type="entry name" value="S-LAYER PROTEIN"/>
    <property type="match status" value="1"/>
</dbReference>
<accession>A0A2H5EXK7</accession>
<dbReference type="GO" id="GO:0005509">
    <property type="term" value="F:calcium ion binding"/>
    <property type="evidence" value="ECO:0007669"/>
    <property type="project" value="InterPro"/>
</dbReference>
<evidence type="ECO:0000313" key="10">
    <source>
        <dbReference type="EMBL" id="AUH64032.1"/>
    </source>
</evidence>
<evidence type="ECO:0000256" key="3">
    <source>
        <dbReference type="ARBA" id="ARBA00022525"/>
    </source>
</evidence>
<keyword evidence="11" id="KW-1185">Reference proteome</keyword>
<dbReference type="InterPro" id="IPR034033">
    <property type="entry name" value="Serralysin-like"/>
</dbReference>
<dbReference type="SUPFAM" id="SSF51120">
    <property type="entry name" value="beta-Roll"/>
    <property type="match status" value="2"/>
</dbReference>
<dbReference type="Gene3D" id="3.40.390.10">
    <property type="entry name" value="Collagenase (Catalytic Domain)"/>
    <property type="match status" value="1"/>
</dbReference>
<evidence type="ECO:0000256" key="5">
    <source>
        <dbReference type="ARBA" id="ARBA00022723"/>
    </source>
</evidence>
<dbReference type="PROSITE" id="PS00330">
    <property type="entry name" value="HEMOLYSIN_CALCIUM"/>
    <property type="match status" value="3"/>
</dbReference>
<name>A0A2H5EXK7_9RHOB</name>
<organism evidence="10 11">
    <name type="scientific">Paracoccus zhejiangensis</name>
    <dbReference type="NCBI Taxonomy" id="1077935"/>
    <lineage>
        <taxon>Bacteria</taxon>
        <taxon>Pseudomonadati</taxon>
        <taxon>Pseudomonadota</taxon>
        <taxon>Alphaproteobacteria</taxon>
        <taxon>Rhodobacterales</taxon>
        <taxon>Paracoccaceae</taxon>
        <taxon>Paracoccus</taxon>
    </lineage>
</organism>
<comment type="subcellular location">
    <subcellularLocation>
        <location evidence="1">Secreted</location>
    </subcellularLocation>
</comment>
<evidence type="ECO:0000256" key="6">
    <source>
        <dbReference type="ARBA" id="ARBA00022801"/>
    </source>
</evidence>
<dbReference type="GO" id="GO:0008270">
    <property type="term" value="F:zinc ion binding"/>
    <property type="evidence" value="ECO:0007669"/>
    <property type="project" value="InterPro"/>
</dbReference>
<dbReference type="SUPFAM" id="SSF55486">
    <property type="entry name" value="Metalloproteases ('zincins'), catalytic domain"/>
    <property type="match status" value="1"/>
</dbReference>
<dbReference type="InterPro" id="IPR050557">
    <property type="entry name" value="RTX_toxin/Mannuronan_C5-epim"/>
</dbReference>
<dbReference type="InterPro" id="IPR001343">
    <property type="entry name" value="Hemolysn_Ca-bd"/>
</dbReference>
<comment type="similarity">
    <text evidence="2">Belongs to the peptidase M10B family.</text>
</comment>
<dbReference type="Gene3D" id="2.150.10.10">
    <property type="entry name" value="Serralysin-like metalloprotease, C-terminal"/>
    <property type="match status" value="3"/>
</dbReference>
<feature type="region of interest" description="Disordered" evidence="8">
    <location>
        <begin position="355"/>
        <end position="399"/>
    </location>
</feature>
<gene>
    <name evidence="10" type="ORF">CX676_07515</name>
</gene>
<feature type="region of interest" description="Disordered" evidence="8">
    <location>
        <begin position="314"/>
        <end position="336"/>
    </location>
</feature>
<feature type="domain" description="Peptidase metallopeptidase" evidence="9">
    <location>
        <begin position="36"/>
        <end position="195"/>
    </location>
</feature>
<dbReference type="PANTHER" id="PTHR38340">
    <property type="entry name" value="S-LAYER PROTEIN"/>
    <property type="match status" value="1"/>
</dbReference>
<dbReference type="SMART" id="SM00235">
    <property type="entry name" value="ZnMc"/>
    <property type="match status" value="1"/>
</dbReference>
<reference evidence="10 11" key="1">
    <citation type="journal article" date="2013" name="Antonie Van Leeuwenhoek">
        <title>Paracoccus zhejiangensis sp. nov., isolated from activated sludge in wastewater-treatment system.</title>
        <authorList>
            <person name="Wu Z.G."/>
            <person name="Zhang D.F."/>
            <person name="Liu Y.L."/>
            <person name="Wang F."/>
            <person name="Jiang X."/>
            <person name="Li C."/>
            <person name="Li S.P."/>
            <person name="Hong Q."/>
            <person name="Li W.J."/>
        </authorList>
    </citation>
    <scope>NUCLEOTIDE SEQUENCE [LARGE SCALE GENOMIC DNA]</scope>
    <source>
        <strain evidence="10 11">J6</strain>
    </source>
</reference>
<keyword evidence="6" id="KW-0378">Hydrolase</keyword>
<dbReference type="GO" id="GO:0006508">
    <property type="term" value="P:proteolysis"/>
    <property type="evidence" value="ECO:0007669"/>
    <property type="project" value="UniProtKB-KW"/>
</dbReference>
<keyword evidence="3" id="KW-0964">Secreted</keyword>
<feature type="compositionally biased region" description="Acidic residues" evidence="8">
    <location>
        <begin position="327"/>
        <end position="336"/>
    </location>
</feature>
<dbReference type="EMBL" id="CP025430">
    <property type="protein sequence ID" value="AUH64032.1"/>
    <property type="molecule type" value="Genomic_DNA"/>
</dbReference>
<evidence type="ECO:0000256" key="8">
    <source>
        <dbReference type="SAM" id="MobiDB-lite"/>
    </source>
</evidence>
<evidence type="ECO:0000256" key="7">
    <source>
        <dbReference type="ARBA" id="ARBA00022833"/>
    </source>
</evidence>
<dbReference type="GO" id="GO:0031012">
    <property type="term" value="C:extracellular matrix"/>
    <property type="evidence" value="ECO:0007669"/>
    <property type="project" value="InterPro"/>
</dbReference>
<evidence type="ECO:0000259" key="9">
    <source>
        <dbReference type="SMART" id="SM00235"/>
    </source>
</evidence>
<dbReference type="Pfam" id="PF00353">
    <property type="entry name" value="HemolysinCabind"/>
    <property type="match status" value="5"/>
</dbReference>
<dbReference type="Pfam" id="PF00413">
    <property type="entry name" value="Peptidase_M10"/>
    <property type="match status" value="1"/>
</dbReference>
<protein>
    <recommendedName>
        <fullName evidence="9">Peptidase metallopeptidase domain-containing protein</fullName>
    </recommendedName>
</protein>
<dbReference type="GO" id="GO:0005576">
    <property type="term" value="C:extracellular region"/>
    <property type="evidence" value="ECO:0007669"/>
    <property type="project" value="UniProtKB-SubCell"/>
</dbReference>
<evidence type="ECO:0000256" key="1">
    <source>
        <dbReference type="ARBA" id="ARBA00004613"/>
    </source>
</evidence>
<dbReference type="InterPro" id="IPR018511">
    <property type="entry name" value="Hemolysin-typ_Ca-bd_CS"/>
</dbReference>
<dbReference type="RefSeq" id="WP_101752073.1">
    <property type="nucleotide sequence ID" value="NZ_CP025430.1"/>
</dbReference>
<dbReference type="InterPro" id="IPR006026">
    <property type="entry name" value="Peptidase_Metallo"/>
</dbReference>
<evidence type="ECO:0000313" key="11">
    <source>
        <dbReference type="Proteomes" id="UP000234530"/>
    </source>
</evidence>
<dbReference type="AlphaFoldDB" id="A0A2H5EXK7"/>
<dbReference type="PRINTS" id="PR00313">
    <property type="entry name" value="CABNDNGRPT"/>
</dbReference>
<feature type="compositionally biased region" description="Basic and acidic residues" evidence="8">
    <location>
        <begin position="379"/>
        <end position="389"/>
    </location>
</feature>
<keyword evidence="4" id="KW-0645">Protease</keyword>
<dbReference type="CDD" id="cd04277">
    <property type="entry name" value="ZnMc_serralysin_like"/>
    <property type="match status" value="1"/>
</dbReference>
<dbReference type="OrthoDB" id="733404at2"/>
<dbReference type="GO" id="GO:0004222">
    <property type="term" value="F:metalloendopeptidase activity"/>
    <property type="evidence" value="ECO:0007669"/>
    <property type="project" value="InterPro"/>
</dbReference>
<dbReference type="KEGG" id="pzh:CX676_07515"/>
<evidence type="ECO:0000256" key="4">
    <source>
        <dbReference type="ARBA" id="ARBA00022670"/>
    </source>
</evidence>
<dbReference type="InterPro" id="IPR011049">
    <property type="entry name" value="Serralysin-like_metalloprot_C"/>
</dbReference>
<keyword evidence="5" id="KW-0479">Metal-binding</keyword>
<dbReference type="Proteomes" id="UP000234530">
    <property type="component" value="Chromosome"/>
</dbReference>